<keyword evidence="2" id="KW-1185">Reference proteome</keyword>
<protein>
    <recommendedName>
        <fullName evidence="3">TIGR04076 family protein</fullName>
    </recommendedName>
</protein>
<dbReference type="RefSeq" id="WP_015756760.1">
    <property type="nucleotide sequence ID" value="NC_013216.1"/>
</dbReference>
<proteinExistence type="predicted"/>
<dbReference type="eggNOG" id="ENOG5033HA4">
    <property type="taxonomic scope" value="Bacteria"/>
</dbReference>
<organism evidence="1 2">
    <name type="scientific">Desulfofarcimen acetoxidans (strain ATCC 49208 / DSM 771 / KCTC 5769 / VKM B-1644 / 5575)</name>
    <name type="common">Desulfotomaculum acetoxidans</name>
    <dbReference type="NCBI Taxonomy" id="485916"/>
    <lineage>
        <taxon>Bacteria</taxon>
        <taxon>Bacillati</taxon>
        <taxon>Bacillota</taxon>
        <taxon>Clostridia</taxon>
        <taxon>Eubacteriales</taxon>
        <taxon>Peptococcaceae</taxon>
        <taxon>Desulfofarcimen</taxon>
    </lineage>
</organism>
<evidence type="ECO:0000313" key="2">
    <source>
        <dbReference type="Proteomes" id="UP000002217"/>
    </source>
</evidence>
<dbReference type="AlphaFoldDB" id="C8W563"/>
<gene>
    <name evidence="1" type="ordered locus">Dtox_1160</name>
</gene>
<evidence type="ECO:0008006" key="3">
    <source>
        <dbReference type="Google" id="ProtNLM"/>
    </source>
</evidence>
<reference evidence="1 2" key="1">
    <citation type="journal article" date="2009" name="Stand. Genomic Sci.">
        <title>Complete genome sequence of Desulfotomaculum acetoxidans type strain (5575).</title>
        <authorList>
            <person name="Spring S."/>
            <person name="Lapidus A."/>
            <person name="Schroder M."/>
            <person name="Gleim D."/>
            <person name="Sims D."/>
            <person name="Meincke L."/>
            <person name="Glavina Del Rio T."/>
            <person name="Tice H."/>
            <person name="Copeland A."/>
            <person name="Cheng J.F."/>
            <person name="Lucas S."/>
            <person name="Chen F."/>
            <person name="Nolan M."/>
            <person name="Bruce D."/>
            <person name="Goodwin L."/>
            <person name="Pitluck S."/>
            <person name="Ivanova N."/>
            <person name="Mavromatis K."/>
            <person name="Mikhailova N."/>
            <person name="Pati A."/>
            <person name="Chen A."/>
            <person name="Palaniappan K."/>
            <person name="Land M."/>
            <person name="Hauser L."/>
            <person name="Chang Y.J."/>
            <person name="Jeffries C.D."/>
            <person name="Chain P."/>
            <person name="Saunders E."/>
            <person name="Brettin T."/>
            <person name="Detter J.C."/>
            <person name="Goker M."/>
            <person name="Bristow J."/>
            <person name="Eisen J.A."/>
            <person name="Markowitz V."/>
            <person name="Hugenholtz P."/>
            <person name="Kyrpides N.C."/>
            <person name="Klenk H.P."/>
            <person name="Han C."/>
        </authorList>
    </citation>
    <scope>NUCLEOTIDE SEQUENCE [LARGE SCALE GENOMIC DNA]</scope>
    <source>
        <strain evidence="2">ATCC 49208 / DSM 771 / VKM B-1644</strain>
    </source>
</reference>
<dbReference type="HOGENOM" id="CLU_2408430_0_0_9"/>
<dbReference type="STRING" id="485916.Dtox_1160"/>
<dbReference type="InterPro" id="IPR023811">
    <property type="entry name" value="CHP04076"/>
</dbReference>
<dbReference type="KEGG" id="dae:Dtox_1160"/>
<name>C8W563_DESAS</name>
<evidence type="ECO:0000313" key="1">
    <source>
        <dbReference type="EMBL" id="ACV62045.1"/>
    </source>
</evidence>
<dbReference type="NCBIfam" id="TIGR04076">
    <property type="entry name" value="TIGR04076 family protein"/>
    <property type="match status" value="1"/>
</dbReference>
<dbReference type="EMBL" id="CP001720">
    <property type="protein sequence ID" value="ACV62045.1"/>
    <property type="molecule type" value="Genomic_DNA"/>
</dbReference>
<dbReference type="Proteomes" id="UP000002217">
    <property type="component" value="Chromosome"/>
</dbReference>
<sequence length="92" mass="9988">MPKYTVKATVIEIRGEGVCPYGHKVGDSFQFGGLTPGGMCHFAHDSLHAAASVILYGGKFPWAKEGQPTTWSCPDPDRPVIFSLERVPVVKD</sequence>
<accession>C8W563</accession>
<dbReference type="OrthoDB" id="5518200at2"/>